<dbReference type="Proteomes" id="UP001221142">
    <property type="component" value="Unassembled WGS sequence"/>
</dbReference>
<proteinExistence type="predicted"/>
<name>A0AAD7BGC9_9AGAR</name>
<keyword evidence="1" id="KW-0732">Signal</keyword>
<organism evidence="2 3">
    <name type="scientific">Roridomyces roridus</name>
    <dbReference type="NCBI Taxonomy" id="1738132"/>
    <lineage>
        <taxon>Eukaryota</taxon>
        <taxon>Fungi</taxon>
        <taxon>Dikarya</taxon>
        <taxon>Basidiomycota</taxon>
        <taxon>Agaricomycotina</taxon>
        <taxon>Agaricomycetes</taxon>
        <taxon>Agaricomycetidae</taxon>
        <taxon>Agaricales</taxon>
        <taxon>Marasmiineae</taxon>
        <taxon>Mycenaceae</taxon>
        <taxon>Roridomyces</taxon>
    </lineage>
</organism>
<keyword evidence="3" id="KW-1185">Reference proteome</keyword>
<gene>
    <name evidence="2" type="ORF">FB45DRAFT_147697</name>
</gene>
<protein>
    <submittedName>
        <fullName evidence="2">Uncharacterized protein</fullName>
    </submittedName>
</protein>
<dbReference type="AlphaFoldDB" id="A0AAD7BGC9"/>
<sequence length="70" mass="7572">MGYCAISHAFLSRRLALAWYFQLKAAEGSPSNPACSREARARDTLLDASAVTCAAAVSGYHLARRAERRG</sequence>
<evidence type="ECO:0000256" key="1">
    <source>
        <dbReference type="SAM" id="SignalP"/>
    </source>
</evidence>
<evidence type="ECO:0000313" key="2">
    <source>
        <dbReference type="EMBL" id="KAJ7620131.1"/>
    </source>
</evidence>
<feature type="signal peptide" evidence="1">
    <location>
        <begin position="1"/>
        <end position="18"/>
    </location>
</feature>
<comment type="caution">
    <text evidence="2">The sequence shown here is derived from an EMBL/GenBank/DDBJ whole genome shotgun (WGS) entry which is preliminary data.</text>
</comment>
<feature type="chain" id="PRO_5041950671" evidence="1">
    <location>
        <begin position="19"/>
        <end position="70"/>
    </location>
</feature>
<reference evidence="2" key="1">
    <citation type="submission" date="2023-03" db="EMBL/GenBank/DDBJ databases">
        <title>Massive genome expansion in bonnet fungi (Mycena s.s.) driven by repeated elements and novel gene families across ecological guilds.</title>
        <authorList>
            <consortium name="Lawrence Berkeley National Laboratory"/>
            <person name="Harder C.B."/>
            <person name="Miyauchi S."/>
            <person name="Viragh M."/>
            <person name="Kuo A."/>
            <person name="Thoen E."/>
            <person name="Andreopoulos B."/>
            <person name="Lu D."/>
            <person name="Skrede I."/>
            <person name="Drula E."/>
            <person name="Henrissat B."/>
            <person name="Morin E."/>
            <person name="Kohler A."/>
            <person name="Barry K."/>
            <person name="LaButti K."/>
            <person name="Morin E."/>
            <person name="Salamov A."/>
            <person name="Lipzen A."/>
            <person name="Mereny Z."/>
            <person name="Hegedus B."/>
            <person name="Baldrian P."/>
            <person name="Stursova M."/>
            <person name="Weitz H."/>
            <person name="Taylor A."/>
            <person name="Grigoriev I.V."/>
            <person name="Nagy L.G."/>
            <person name="Martin F."/>
            <person name="Kauserud H."/>
        </authorList>
    </citation>
    <scope>NUCLEOTIDE SEQUENCE</scope>
    <source>
        <strain evidence="2">9284</strain>
    </source>
</reference>
<dbReference type="EMBL" id="JARKIF010000017">
    <property type="protein sequence ID" value="KAJ7620131.1"/>
    <property type="molecule type" value="Genomic_DNA"/>
</dbReference>
<evidence type="ECO:0000313" key="3">
    <source>
        <dbReference type="Proteomes" id="UP001221142"/>
    </source>
</evidence>
<accession>A0AAD7BGC9</accession>